<gene>
    <name evidence="4" type="ORF">I5731_15435</name>
</gene>
<evidence type="ECO:0000313" key="4">
    <source>
        <dbReference type="EMBL" id="MBH0239218.1"/>
    </source>
</evidence>
<evidence type="ECO:0000259" key="3">
    <source>
        <dbReference type="PROSITE" id="PS50887"/>
    </source>
</evidence>
<dbReference type="EMBL" id="JADZLT010000053">
    <property type="protein sequence ID" value="MBH0239218.1"/>
    <property type="molecule type" value="Genomic_DNA"/>
</dbReference>
<dbReference type="GO" id="GO:0043709">
    <property type="term" value="P:cell adhesion involved in single-species biofilm formation"/>
    <property type="evidence" value="ECO:0007669"/>
    <property type="project" value="TreeGrafter"/>
</dbReference>
<proteinExistence type="predicted"/>
<dbReference type="PANTHER" id="PTHR45138">
    <property type="entry name" value="REGULATORY COMPONENTS OF SENSORY TRANSDUCTION SYSTEM"/>
    <property type="match status" value="1"/>
</dbReference>
<keyword evidence="5" id="KW-1185">Reference proteome</keyword>
<dbReference type="GO" id="GO:1902201">
    <property type="term" value="P:negative regulation of bacterial-type flagellum-dependent cell motility"/>
    <property type="evidence" value="ECO:0007669"/>
    <property type="project" value="TreeGrafter"/>
</dbReference>
<dbReference type="SMART" id="SM00267">
    <property type="entry name" value="GGDEF"/>
    <property type="match status" value="1"/>
</dbReference>
<feature type="domain" description="GGDEF" evidence="3">
    <location>
        <begin position="199"/>
        <end position="333"/>
    </location>
</feature>
<dbReference type="Pfam" id="PF00990">
    <property type="entry name" value="GGDEF"/>
    <property type="match status" value="1"/>
</dbReference>
<dbReference type="Proteomes" id="UP000631694">
    <property type="component" value="Unassembled WGS sequence"/>
</dbReference>
<accession>A0A931I5I9</accession>
<dbReference type="SUPFAM" id="SSF55781">
    <property type="entry name" value="GAF domain-like"/>
    <property type="match status" value="1"/>
</dbReference>
<dbReference type="SMART" id="SM00065">
    <property type="entry name" value="GAF"/>
    <property type="match status" value="1"/>
</dbReference>
<protein>
    <recommendedName>
        <fullName evidence="1">diguanylate cyclase</fullName>
        <ecNumber evidence="1">2.7.7.65</ecNumber>
    </recommendedName>
</protein>
<dbReference type="InterPro" id="IPR003018">
    <property type="entry name" value="GAF"/>
</dbReference>
<organism evidence="4 5">
    <name type="scientific">Methylobrevis albus</name>
    <dbReference type="NCBI Taxonomy" id="2793297"/>
    <lineage>
        <taxon>Bacteria</taxon>
        <taxon>Pseudomonadati</taxon>
        <taxon>Pseudomonadota</taxon>
        <taxon>Alphaproteobacteria</taxon>
        <taxon>Hyphomicrobiales</taxon>
        <taxon>Pleomorphomonadaceae</taxon>
        <taxon>Methylobrevis</taxon>
    </lineage>
</organism>
<evidence type="ECO:0000256" key="1">
    <source>
        <dbReference type="ARBA" id="ARBA00012528"/>
    </source>
</evidence>
<comment type="catalytic activity">
    <reaction evidence="2">
        <text>2 GTP = 3',3'-c-di-GMP + 2 diphosphate</text>
        <dbReference type="Rhea" id="RHEA:24898"/>
        <dbReference type="ChEBI" id="CHEBI:33019"/>
        <dbReference type="ChEBI" id="CHEBI:37565"/>
        <dbReference type="ChEBI" id="CHEBI:58805"/>
        <dbReference type="EC" id="2.7.7.65"/>
    </reaction>
</comment>
<dbReference type="InterPro" id="IPR050469">
    <property type="entry name" value="Diguanylate_Cyclase"/>
</dbReference>
<dbReference type="Gene3D" id="3.30.70.270">
    <property type="match status" value="1"/>
</dbReference>
<dbReference type="InterPro" id="IPR000160">
    <property type="entry name" value="GGDEF_dom"/>
</dbReference>
<comment type="caution">
    <text evidence="4">The sequence shown here is derived from an EMBL/GenBank/DDBJ whole genome shotgun (WGS) entry which is preliminary data.</text>
</comment>
<dbReference type="InterPro" id="IPR029787">
    <property type="entry name" value="Nucleotide_cyclase"/>
</dbReference>
<dbReference type="PROSITE" id="PS50887">
    <property type="entry name" value="GGDEF"/>
    <property type="match status" value="1"/>
</dbReference>
<dbReference type="PANTHER" id="PTHR45138:SF9">
    <property type="entry name" value="DIGUANYLATE CYCLASE DGCM-RELATED"/>
    <property type="match status" value="1"/>
</dbReference>
<dbReference type="EC" id="2.7.7.65" evidence="1"/>
<dbReference type="CDD" id="cd01949">
    <property type="entry name" value="GGDEF"/>
    <property type="match status" value="1"/>
</dbReference>
<evidence type="ECO:0000313" key="5">
    <source>
        <dbReference type="Proteomes" id="UP000631694"/>
    </source>
</evidence>
<dbReference type="GO" id="GO:0005886">
    <property type="term" value="C:plasma membrane"/>
    <property type="evidence" value="ECO:0007669"/>
    <property type="project" value="TreeGrafter"/>
</dbReference>
<dbReference type="FunFam" id="3.30.70.270:FF:000001">
    <property type="entry name" value="Diguanylate cyclase domain protein"/>
    <property type="match status" value="1"/>
</dbReference>
<dbReference type="NCBIfam" id="TIGR00254">
    <property type="entry name" value="GGDEF"/>
    <property type="match status" value="1"/>
</dbReference>
<dbReference type="InterPro" id="IPR029016">
    <property type="entry name" value="GAF-like_dom_sf"/>
</dbReference>
<evidence type="ECO:0000256" key="2">
    <source>
        <dbReference type="ARBA" id="ARBA00034247"/>
    </source>
</evidence>
<name>A0A931I5I9_9HYPH</name>
<dbReference type="SUPFAM" id="SSF55073">
    <property type="entry name" value="Nucleotide cyclase"/>
    <property type="match status" value="1"/>
</dbReference>
<dbReference type="InterPro" id="IPR043128">
    <property type="entry name" value="Rev_trsase/Diguanyl_cyclase"/>
</dbReference>
<dbReference type="GO" id="GO:0052621">
    <property type="term" value="F:diguanylate cyclase activity"/>
    <property type="evidence" value="ECO:0007669"/>
    <property type="project" value="UniProtKB-EC"/>
</dbReference>
<reference evidence="4" key="1">
    <citation type="submission" date="2020-12" db="EMBL/GenBank/DDBJ databases">
        <title>Methylobrevis albus sp. nov., isolated from fresh water lack sediment.</title>
        <authorList>
            <person name="Zou Q."/>
        </authorList>
    </citation>
    <scope>NUCLEOTIDE SEQUENCE</scope>
    <source>
        <strain evidence="4">L22</strain>
    </source>
</reference>
<dbReference type="Gene3D" id="3.30.450.40">
    <property type="match status" value="1"/>
</dbReference>
<dbReference type="AlphaFoldDB" id="A0A931I5I9"/>
<dbReference type="Pfam" id="PF01590">
    <property type="entry name" value="GAF"/>
    <property type="match status" value="1"/>
</dbReference>
<sequence>MRLDDETEGRRLEALDACAVLDAPPDGRFARLTRLASRYFAADTAFITLIDDTYQWVIERTTNHVDARLTRDESLCNLMVVSAEPLVIGDIASDPRIAGHPITSGFPLRFYAGAPLLARPGLAIGSLCIMRREPGDPNDFDLEALVDFAGLATDEIELTRRNRELAHLSETDPLTSLLNRRGFEASFERARRRSRRTGLPLSLLLIDLDHFKALNDSVGHEAGDVALRRSAAILGGAVRRPDDVVARFGGEEFVLLLPETGAEGARFIAEGICTAFAAANLPHPGTWSGRISVSIGIATCRGEDAMDEGLLARADEALYRAKRGGRDRVESAP</sequence>